<evidence type="ECO:0000313" key="1">
    <source>
        <dbReference type="EMBL" id="MDQ0567914.1"/>
    </source>
</evidence>
<dbReference type="Proteomes" id="UP001236620">
    <property type="component" value="Unassembled WGS sequence"/>
</dbReference>
<comment type="caution">
    <text evidence="1">The sequence shown here is derived from an EMBL/GenBank/DDBJ whole genome shotgun (WGS) entry which is preliminary data.</text>
</comment>
<dbReference type="NCBIfam" id="TIGR02167">
    <property type="entry name" value="Liste_lipo_26"/>
    <property type="match status" value="5"/>
</dbReference>
<keyword evidence="2" id="KW-1185">Reference proteome</keyword>
<accession>A0ABU0NG85</accession>
<name>A0ABU0NG85_9MOLU</name>
<organism evidence="1 2">
    <name type="scientific">Mycoplasma yeatsii</name>
    <dbReference type="NCBI Taxonomy" id="51365"/>
    <lineage>
        <taxon>Bacteria</taxon>
        <taxon>Bacillati</taxon>
        <taxon>Mycoplasmatota</taxon>
        <taxon>Mollicutes</taxon>
        <taxon>Mycoplasmataceae</taxon>
        <taxon>Mycoplasma</taxon>
    </lineage>
</organism>
<dbReference type="EMBL" id="JAUSWP010000004">
    <property type="protein sequence ID" value="MDQ0567914.1"/>
    <property type="molecule type" value="Genomic_DNA"/>
</dbReference>
<gene>
    <name evidence="1" type="ORF">J2Z63_000560</name>
</gene>
<proteinExistence type="predicted"/>
<dbReference type="Pfam" id="PF03382">
    <property type="entry name" value="DUF285"/>
    <property type="match status" value="3"/>
</dbReference>
<reference evidence="1" key="1">
    <citation type="submission" date="2023-07" db="EMBL/GenBank/DDBJ databases">
        <title>Genomic Encyclopedia of Type Strains, Phase IV (KMG-IV): sequencing the most valuable type-strain genomes for metagenomic binning, comparative biology and taxonomic classification.</title>
        <authorList>
            <person name="Goeker M."/>
        </authorList>
    </citation>
    <scope>NUCLEOTIDE SEQUENCE [LARGE SCALE GENOMIC DNA]</scope>
    <source>
        <strain evidence="1">DSM 22019</strain>
    </source>
</reference>
<dbReference type="InterPro" id="IPR005046">
    <property type="entry name" value="DUF285"/>
</dbReference>
<protein>
    <submittedName>
        <fullName evidence="1">Surface protein</fullName>
    </submittedName>
</protein>
<dbReference type="InterPro" id="IPR011889">
    <property type="entry name" value="Liste_lipo_26"/>
</dbReference>
<sequence length="715" mass="81823">MEKFIKDNEVKLPGFTVESFNVLSNRDGKLKIQVKDNNNSFQGTVEISYSIKTDIASLQLIKHVGVLNLDDTDLIVSLFVFRNSDKLPGLYRIDFDVISNENNVLKIKVKDNNKRFQGTVEFTYSLKTDIATLQLDKNVGAFNSNEPRAIINAFIEKNKDKLPGLNSNSFSIQSNRNGKLKIKVYDTHDIFGGTVEINYSPRDLFDTIQGIVKDITDLENNDTESVLNRFIKLNSSLLNSHKITREQLQVHVDDNVAWIRVKGNDKYLGQIQVNLSLSKQFHDYLGVLSENDHNSILRWINNLNRWNLNLNDLNIKVQGNTATVTAKTHRNEKFIGTITVQFGLTATYKHNRTVLTRIGFFKNIKGEWQIEQIDANTDKVVPTLPTFINNLESAFAQNRNTTISGLESWDTSNVTNMKSMFQNAKFFNQPLGDKFNTSKVTNMHAMFQGAHNFNQALGDKFDTSNVTDMSYMFKGAESFNSSLGNKFDTSNVTNMEEMFYEAHAFNKPLGDKFDTSNVTDMSYMFYFAESFNQPLNFNTSQVTRMSGMFYEARTFNQPLGDKFNTSKVTNMHAMFNGARSFNQSLGDKFDTSNVTDMSYMFADTKNFNQNISHFNTSKVIYMRWMFRGAESFNQNINTQEIQKADGSKYTAWDVSKVRHMLAMFQNARAFNQDISKWNVTINNTELFKDFNSGANAEFKDQKLPEKIRNSLRTNS</sequence>
<evidence type="ECO:0000313" key="2">
    <source>
        <dbReference type="Proteomes" id="UP001236620"/>
    </source>
</evidence>